<keyword evidence="3" id="KW-1185">Reference proteome</keyword>
<evidence type="ECO:0000313" key="3">
    <source>
        <dbReference type="Proteomes" id="UP000595437"/>
    </source>
</evidence>
<feature type="region of interest" description="Disordered" evidence="1">
    <location>
        <begin position="48"/>
        <end position="69"/>
    </location>
</feature>
<dbReference type="Proteomes" id="UP000595437">
    <property type="component" value="Chromosome 5"/>
</dbReference>
<organism evidence="2 3">
    <name type="scientific">Caligus rogercresseyi</name>
    <name type="common">Sea louse</name>
    <dbReference type="NCBI Taxonomy" id="217165"/>
    <lineage>
        <taxon>Eukaryota</taxon>
        <taxon>Metazoa</taxon>
        <taxon>Ecdysozoa</taxon>
        <taxon>Arthropoda</taxon>
        <taxon>Crustacea</taxon>
        <taxon>Multicrustacea</taxon>
        <taxon>Hexanauplia</taxon>
        <taxon>Copepoda</taxon>
        <taxon>Siphonostomatoida</taxon>
        <taxon>Caligidae</taxon>
        <taxon>Caligus</taxon>
    </lineage>
</organism>
<evidence type="ECO:0000256" key="1">
    <source>
        <dbReference type="SAM" id="MobiDB-lite"/>
    </source>
</evidence>
<gene>
    <name evidence="2" type="ORF">FKW44_008162</name>
</gene>
<accession>A0A7T8KFP7</accession>
<reference evidence="3" key="1">
    <citation type="submission" date="2021-01" db="EMBL/GenBank/DDBJ databases">
        <title>Caligus Genome Assembly.</title>
        <authorList>
            <person name="Gallardo-Escarate C."/>
        </authorList>
    </citation>
    <scope>NUCLEOTIDE SEQUENCE [LARGE SCALE GENOMIC DNA]</scope>
</reference>
<proteinExistence type="predicted"/>
<name>A0A7T8KFP7_CALRO</name>
<dbReference type="AlphaFoldDB" id="A0A7T8KFP7"/>
<evidence type="ECO:0000313" key="2">
    <source>
        <dbReference type="EMBL" id="QQP55095.1"/>
    </source>
</evidence>
<protein>
    <submittedName>
        <fullName evidence="2">Uncharacterized protein</fullName>
    </submittedName>
</protein>
<sequence>MEAKRVSAFTLLEAGWTKKAIANYLKCDLSFVYKVEKLKNEEVDFKRKPWSGHQKPTQKQPHLINVRSG</sequence>
<dbReference type="EMBL" id="CP045894">
    <property type="protein sequence ID" value="QQP55095.1"/>
    <property type="molecule type" value="Genomic_DNA"/>
</dbReference>